<proteinExistence type="predicted"/>
<evidence type="ECO:0000313" key="2">
    <source>
        <dbReference type="Proteomes" id="UP001608902"/>
    </source>
</evidence>
<evidence type="ECO:0000313" key="1">
    <source>
        <dbReference type="EMBL" id="MFH4984830.1"/>
    </source>
</evidence>
<sequence>MSNVSQSFHYRLLPKSALSDVSHLLKHPTIMVVYDKESLRPLPSFRVVFVKQMGASSSSSFFALLLSVPGKCPSHQSLSDVLKNYQNHCAVSSSMFCYECNQYKWFRCKTLPKSMLIMLRNVDVVPSNDKMCPDPDEMVGVIEAHLRSSCNYYPVVMKSDGIRMVIDVKGSNIISLVYILAFYLRAALDC</sequence>
<reference evidence="1 2" key="1">
    <citation type="submission" date="2024-08" db="EMBL/GenBank/DDBJ databases">
        <title>Gnathostoma spinigerum genome.</title>
        <authorList>
            <person name="Gonzalez-Bertolin B."/>
            <person name="Monzon S."/>
            <person name="Zaballos A."/>
            <person name="Jimenez P."/>
            <person name="Dekumyoy P."/>
            <person name="Varona S."/>
            <person name="Cuesta I."/>
            <person name="Sumanam S."/>
            <person name="Adisakwattana P."/>
            <person name="Gasser R.B."/>
            <person name="Hernandez-Gonzalez A."/>
            <person name="Young N.D."/>
            <person name="Perteguer M.J."/>
        </authorList>
    </citation>
    <scope>NUCLEOTIDE SEQUENCE [LARGE SCALE GENOMIC DNA]</scope>
    <source>
        <strain evidence="1">AL3</strain>
        <tissue evidence="1">Liver</tissue>
    </source>
</reference>
<comment type="caution">
    <text evidence="1">The sequence shown here is derived from an EMBL/GenBank/DDBJ whole genome shotgun (WGS) entry which is preliminary data.</text>
</comment>
<gene>
    <name evidence="1" type="ORF">AB6A40_011539</name>
</gene>
<protein>
    <submittedName>
        <fullName evidence="1">Uncharacterized protein</fullName>
    </submittedName>
</protein>
<keyword evidence="2" id="KW-1185">Reference proteome</keyword>
<organism evidence="1 2">
    <name type="scientific">Gnathostoma spinigerum</name>
    <dbReference type="NCBI Taxonomy" id="75299"/>
    <lineage>
        <taxon>Eukaryota</taxon>
        <taxon>Metazoa</taxon>
        <taxon>Ecdysozoa</taxon>
        <taxon>Nematoda</taxon>
        <taxon>Chromadorea</taxon>
        <taxon>Rhabditida</taxon>
        <taxon>Spirurina</taxon>
        <taxon>Gnathostomatomorpha</taxon>
        <taxon>Gnathostomatoidea</taxon>
        <taxon>Gnathostomatidae</taxon>
        <taxon>Gnathostoma</taxon>
    </lineage>
</organism>
<dbReference type="Proteomes" id="UP001608902">
    <property type="component" value="Unassembled WGS sequence"/>
</dbReference>
<dbReference type="AlphaFoldDB" id="A0ABD6EXZ9"/>
<dbReference type="EMBL" id="JBGFUD010021886">
    <property type="protein sequence ID" value="MFH4984830.1"/>
    <property type="molecule type" value="Genomic_DNA"/>
</dbReference>
<accession>A0ABD6EXZ9</accession>
<name>A0ABD6EXZ9_9BILA</name>